<dbReference type="GO" id="GO:0008017">
    <property type="term" value="F:microtubule binding"/>
    <property type="evidence" value="ECO:0007669"/>
    <property type="project" value="InterPro"/>
</dbReference>
<name>A0A7J6UV87_THATH</name>
<dbReference type="Proteomes" id="UP000554482">
    <property type="component" value="Unassembled WGS sequence"/>
</dbReference>
<feature type="region of interest" description="Disordered" evidence="4">
    <location>
        <begin position="435"/>
        <end position="468"/>
    </location>
</feature>
<dbReference type="InterPro" id="IPR016197">
    <property type="entry name" value="Chromo-like_dom_sf"/>
</dbReference>
<evidence type="ECO:0000313" key="7">
    <source>
        <dbReference type="Proteomes" id="UP000554482"/>
    </source>
</evidence>
<comment type="caution">
    <text evidence="6">The sequence shown here is derived from an EMBL/GenBank/DDBJ whole genome shotgun (WGS) entry which is preliminary data.</text>
</comment>
<dbReference type="Pfam" id="PF13925">
    <property type="entry name" value="Katanin_con80"/>
    <property type="match status" value="1"/>
</dbReference>
<evidence type="ECO:0000256" key="2">
    <source>
        <dbReference type="ARBA" id="ARBA00022490"/>
    </source>
</evidence>
<dbReference type="SUPFAM" id="SSF54160">
    <property type="entry name" value="Chromo domain-like"/>
    <property type="match status" value="1"/>
</dbReference>
<comment type="subcellular location">
    <subcellularLocation>
        <location evidence="1">Cytoplasm</location>
        <location evidence="1">Cytoskeleton</location>
    </subcellularLocation>
</comment>
<evidence type="ECO:0000313" key="6">
    <source>
        <dbReference type="EMBL" id="KAF5176398.1"/>
    </source>
</evidence>
<keyword evidence="7" id="KW-1185">Reference proteome</keyword>
<reference evidence="6 7" key="1">
    <citation type="submission" date="2020-06" db="EMBL/GenBank/DDBJ databases">
        <title>Transcriptomic and genomic resources for Thalictrum thalictroides and T. hernandezii: Facilitating candidate gene discovery in an emerging model plant lineage.</title>
        <authorList>
            <person name="Arias T."/>
            <person name="Riano-Pachon D.M."/>
            <person name="Di Stilio V.S."/>
        </authorList>
    </citation>
    <scope>NUCLEOTIDE SEQUENCE [LARGE SCALE GENOMIC DNA]</scope>
    <source>
        <strain evidence="7">cv. WT478/WT964</strain>
        <tissue evidence="6">Leaves</tissue>
    </source>
</reference>
<feature type="compositionally biased region" description="Polar residues" evidence="4">
    <location>
        <begin position="313"/>
        <end position="332"/>
    </location>
</feature>
<evidence type="ECO:0000259" key="5">
    <source>
        <dbReference type="Pfam" id="PF13925"/>
    </source>
</evidence>
<dbReference type="GO" id="GO:0008352">
    <property type="term" value="C:katanin complex"/>
    <property type="evidence" value="ECO:0007669"/>
    <property type="project" value="TreeGrafter"/>
</dbReference>
<gene>
    <name evidence="6" type="ORF">FRX31_034015</name>
</gene>
<organism evidence="6 7">
    <name type="scientific">Thalictrum thalictroides</name>
    <name type="common">Rue-anemone</name>
    <name type="synonym">Anemone thalictroides</name>
    <dbReference type="NCBI Taxonomy" id="46969"/>
    <lineage>
        <taxon>Eukaryota</taxon>
        <taxon>Viridiplantae</taxon>
        <taxon>Streptophyta</taxon>
        <taxon>Embryophyta</taxon>
        <taxon>Tracheophyta</taxon>
        <taxon>Spermatophyta</taxon>
        <taxon>Magnoliopsida</taxon>
        <taxon>Ranunculales</taxon>
        <taxon>Ranunculaceae</taxon>
        <taxon>Thalictroideae</taxon>
        <taxon>Thalictrum</taxon>
    </lineage>
</organism>
<sequence>MVYLRKERKRERYPKLQMRRFGNNAYEVDLPLEWRISRSFNVADLTHFVGDIILPIPLPSDFTRVSATASDQVEGVVNVASTSTRQGTYDRFLVKWRNRPFSENTWLSDATFQQLDPDFYRMTCFLFQATGVHSMTFHPDGKTLFCGLEDSLKVFAWEPIICHDSVDMGWSTLGDLNISEGKLLGCSYYHNCVGVWAADVSLFGPYAAGVPPRSNGHRQHKFGIQESQSLQEVGNTIKSNAGLLKTPPDDETPEIRNIYVDTSGSNKIFQKRMGTIISSKVVLPLDSSKNSSPSMVEEISVMEVSMRNSQVTDKQFTVPSPRNDSSAATAVSSRREGTLTETTNPGIELKPSHMRRSSNTLFETEKLSLPTESESSSPSTLKNISELEVPIRSNSQVNYVQFTVPLIVPRNDSTAANAVSSRREVTLTETTIPGTRLKPSHMRRSSNTKYEAEKLSLPSESETSKPASLKNISEMEVPMRSNSQVNNRQFTVPLSVPRSDSNAVDTRREVTLTEATTLGTGLKPSHMRRSSNTKYETEKLLLHTESGRFSTQVGGPIISPDQKAHSRLLSKVESTQSVEDSHKELRSVAKKFERILPLETPIRTSGDSGVDSQCDSKVITSSNKVNQVKFGRTRSLVERWEKREICSTDEPLTSTTSTNVMPECHTHAHILNEKKEQPQTTGRESASINDENVLEDLMQNHDSFMGCFNSRLAKLQVVRYFWQRNDVKGGLNAVGKLPDHSVQADVVSVLVEKMDIVSLELFSCLLPILLSLLNSQIDRHTNVSLEMLLKLVAIFGSVIRLTIYASPSVGVDLQAERRLECCRQCSIQLQKIKQIIPSVIRRGGLLTKYAQELHLLLQES</sequence>
<proteinExistence type="predicted"/>
<evidence type="ECO:0000256" key="4">
    <source>
        <dbReference type="SAM" id="MobiDB-lite"/>
    </source>
</evidence>
<dbReference type="OrthoDB" id="538223at2759"/>
<dbReference type="PANTHER" id="PTHR19845">
    <property type="entry name" value="KATANIN P80 SUBUNIT"/>
    <property type="match status" value="1"/>
</dbReference>
<evidence type="ECO:0000256" key="3">
    <source>
        <dbReference type="ARBA" id="ARBA00023212"/>
    </source>
</evidence>
<dbReference type="InterPro" id="IPR028021">
    <property type="entry name" value="Katanin_C-terminal"/>
</dbReference>
<dbReference type="EMBL" id="JABWDY010042793">
    <property type="protein sequence ID" value="KAF5176398.1"/>
    <property type="molecule type" value="Genomic_DNA"/>
</dbReference>
<accession>A0A7J6UV87</accession>
<dbReference type="GO" id="GO:0007019">
    <property type="term" value="P:microtubule depolymerization"/>
    <property type="evidence" value="ECO:0007669"/>
    <property type="project" value="TreeGrafter"/>
</dbReference>
<protein>
    <submittedName>
        <fullName evidence="6">Katanin p80 wd40 repeat-containing subunit b1-like protein</fullName>
    </submittedName>
</protein>
<keyword evidence="3" id="KW-0206">Cytoskeleton</keyword>
<dbReference type="PANTHER" id="PTHR19845:SF15">
    <property type="entry name" value="KATANIN P80 WD40 REPEAT-CONTAINING SUBUNIT B1 HOMOLOG KTN80.2"/>
    <property type="match status" value="1"/>
</dbReference>
<keyword evidence="2" id="KW-0963">Cytoplasm</keyword>
<feature type="region of interest" description="Disordered" evidence="4">
    <location>
        <begin position="313"/>
        <end position="358"/>
    </location>
</feature>
<dbReference type="AlphaFoldDB" id="A0A7J6UV87"/>
<evidence type="ECO:0000256" key="1">
    <source>
        <dbReference type="ARBA" id="ARBA00004245"/>
    </source>
</evidence>
<feature type="domain" description="Katanin p80 subunit C-terminal" evidence="5">
    <location>
        <begin position="699"/>
        <end position="857"/>
    </location>
</feature>